<dbReference type="OrthoDB" id="675033at2"/>
<keyword evidence="2" id="KW-0472">Membrane</keyword>
<reference evidence="3 4" key="1">
    <citation type="submission" date="2016-10" db="EMBL/GenBank/DDBJ databases">
        <authorList>
            <person name="de Groot N.N."/>
        </authorList>
    </citation>
    <scope>NUCLEOTIDE SEQUENCE [LARGE SCALE GENOMIC DNA]</scope>
    <source>
        <strain evidence="3 4">DSM 527</strain>
    </source>
</reference>
<feature type="transmembrane region" description="Helical" evidence="2">
    <location>
        <begin position="80"/>
        <end position="102"/>
    </location>
</feature>
<dbReference type="RefSeq" id="WP_089835597.1">
    <property type="nucleotide sequence ID" value="NZ_FNBN01000007.1"/>
</dbReference>
<feature type="region of interest" description="Disordered" evidence="1">
    <location>
        <begin position="1"/>
        <end position="20"/>
    </location>
</feature>
<dbReference type="AlphaFoldDB" id="A0A1G7XV30"/>
<protein>
    <submittedName>
        <fullName evidence="3">Uncharacterized protein</fullName>
    </submittedName>
</protein>
<evidence type="ECO:0000256" key="1">
    <source>
        <dbReference type="SAM" id="MobiDB-lite"/>
    </source>
</evidence>
<keyword evidence="2" id="KW-0812">Transmembrane</keyword>
<dbReference type="STRING" id="104663.SAMN04488121_10777"/>
<keyword evidence="2" id="KW-1133">Transmembrane helix</keyword>
<organism evidence="3 4">
    <name type="scientific">Chitinophaga filiformis</name>
    <name type="common">Myxococcus filiformis</name>
    <name type="synonym">Flexibacter filiformis</name>
    <dbReference type="NCBI Taxonomy" id="104663"/>
    <lineage>
        <taxon>Bacteria</taxon>
        <taxon>Pseudomonadati</taxon>
        <taxon>Bacteroidota</taxon>
        <taxon>Chitinophagia</taxon>
        <taxon>Chitinophagales</taxon>
        <taxon>Chitinophagaceae</taxon>
        <taxon>Chitinophaga</taxon>
    </lineage>
</organism>
<name>A0A1G7XV30_CHIFI</name>
<evidence type="ECO:0000256" key="2">
    <source>
        <dbReference type="SAM" id="Phobius"/>
    </source>
</evidence>
<evidence type="ECO:0000313" key="4">
    <source>
        <dbReference type="Proteomes" id="UP000199045"/>
    </source>
</evidence>
<evidence type="ECO:0000313" key="3">
    <source>
        <dbReference type="EMBL" id="SDG87610.1"/>
    </source>
</evidence>
<dbReference type="EMBL" id="FNBN01000007">
    <property type="protein sequence ID" value="SDG87610.1"/>
    <property type="molecule type" value="Genomic_DNA"/>
</dbReference>
<feature type="transmembrane region" description="Helical" evidence="2">
    <location>
        <begin position="108"/>
        <end position="129"/>
    </location>
</feature>
<dbReference type="Proteomes" id="UP000199045">
    <property type="component" value="Unassembled WGS sequence"/>
</dbReference>
<accession>A0A1G7XV30</accession>
<sequence length="145" mass="16452">MSDSNIPIHDNNPNDRRNPPDAGLLREMAASHKEEIKCRQQELSIRLKEISMAHELSMRNIDIHIEHMRNTPKYVFRNRLLIFFLIIAVLLIMVSFFVYCLYSGNKEIVMRVMEIVVTALLSGGSGYVVGRTKKEQPAVATAGPA</sequence>
<proteinExistence type="predicted"/>
<gene>
    <name evidence="3" type="ORF">SAMN04488121_10777</name>
</gene>